<dbReference type="Proteomes" id="UP001148018">
    <property type="component" value="Unassembled WGS sequence"/>
</dbReference>
<evidence type="ECO:0000313" key="12">
    <source>
        <dbReference type="EMBL" id="KAJ3586124.1"/>
    </source>
</evidence>
<feature type="compositionally biased region" description="Pro residues" evidence="8">
    <location>
        <begin position="328"/>
        <end position="357"/>
    </location>
</feature>
<comment type="caution">
    <text evidence="12">The sequence shown here is derived from an EMBL/GenBank/DDBJ whole genome shotgun (WGS) entry which is preliminary data.</text>
</comment>
<dbReference type="Pfam" id="PF00568">
    <property type="entry name" value="WH1"/>
    <property type="match status" value="1"/>
</dbReference>
<dbReference type="EMBL" id="JANIIK010000117">
    <property type="protein sequence ID" value="KAJ3586124.1"/>
    <property type="molecule type" value="Genomic_DNA"/>
</dbReference>
<dbReference type="CDD" id="cd00132">
    <property type="entry name" value="CRIB"/>
    <property type="match status" value="1"/>
</dbReference>
<dbReference type="PROSITE" id="PS50229">
    <property type="entry name" value="WH1"/>
    <property type="match status" value="1"/>
</dbReference>
<dbReference type="InterPro" id="IPR011026">
    <property type="entry name" value="WAS_C"/>
</dbReference>
<feature type="compositionally biased region" description="Gly residues" evidence="8">
    <location>
        <begin position="435"/>
        <end position="445"/>
    </location>
</feature>
<organism evidence="12 13">
    <name type="scientific">Muraenolepis orangiensis</name>
    <name type="common">Patagonian moray cod</name>
    <dbReference type="NCBI Taxonomy" id="630683"/>
    <lineage>
        <taxon>Eukaryota</taxon>
        <taxon>Metazoa</taxon>
        <taxon>Chordata</taxon>
        <taxon>Craniata</taxon>
        <taxon>Vertebrata</taxon>
        <taxon>Euteleostomi</taxon>
        <taxon>Actinopterygii</taxon>
        <taxon>Neopterygii</taxon>
        <taxon>Teleostei</taxon>
        <taxon>Neoteleostei</taxon>
        <taxon>Acanthomorphata</taxon>
        <taxon>Zeiogadaria</taxon>
        <taxon>Gadariae</taxon>
        <taxon>Gadiformes</taxon>
        <taxon>Muraenolepidoidei</taxon>
        <taxon>Muraenolepididae</taxon>
        <taxon>Muraenolepis</taxon>
    </lineage>
</organism>
<evidence type="ECO:0000256" key="3">
    <source>
        <dbReference type="ARBA" id="ARBA00022490"/>
    </source>
</evidence>
<evidence type="ECO:0008006" key="14">
    <source>
        <dbReference type="Google" id="ProtNLM"/>
    </source>
</evidence>
<dbReference type="SUPFAM" id="SSF50729">
    <property type="entry name" value="PH domain-like"/>
    <property type="match status" value="1"/>
</dbReference>
<sequence length="530" mass="56071">MTRGSKSTRDSTHSGLLTPQEKGKMEELLGRKCSSIATAVVQLFMALPHSPSTWSLQHTGVVSFVKDNPQRSYFIRVFDLKAGCQCWEQEIYTQFVYNSSVSYFHTFTSDDCQVGLNFASPQGAEIFQRVVEEKINQRSNRHEKTPRTVPSHDRGAPPQPNSKGIPTMATVEILNPDIQASRYRSVPAFPGSKWGKKDKKKKGPKFSKADIGAPSGFTHVSHVGWDPDNVDPDLLKLLSCAGISEAEMNDEETSQMIYNLIEESGGMEAVKKEVNRAPPPPPHGRQGPLPPPPGSSTSFSSSLPAPPPPRRSGPLPMLPGQTSQRGGTPPPPPAHGGPPPPPPTSRGGHPPPPPPQSRPFQPSPSKFQSPPPPPPGVSHGPPPPPPPQSFGGPPRPHPPTGPAHCAAPPPPPPPPPPQPPHGSPYCPAPPPPPFGGGGGGGGAGGEAEAEDEDEDEGTGGRGALLNQIRLGLKLKKNATEGAEAAAPGGGDGIVGALMMVMQKRSKAIHSSEEEDAEGAFDDEDDDEWDD</sequence>
<evidence type="ECO:0000256" key="2">
    <source>
        <dbReference type="ARBA" id="ARBA00004245"/>
    </source>
</evidence>
<keyword evidence="6" id="KW-0206">Cytoskeleton</keyword>
<feature type="compositionally biased region" description="Low complexity" evidence="8">
    <location>
        <begin position="358"/>
        <end position="368"/>
    </location>
</feature>
<feature type="compositionally biased region" description="Pro residues" evidence="8">
    <location>
        <begin position="277"/>
        <end position="294"/>
    </location>
</feature>
<keyword evidence="13" id="KW-1185">Reference proteome</keyword>
<dbReference type="Pfam" id="PF00786">
    <property type="entry name" value="PBD"/>
    <property type="match status" value="1"/>
</dbReference>
<keyword evidence="7" id="KW-0539">Nucleus</keyword>
<dbReference type="InterPro" id="IPR000095">
    <property type="entry name" value="CRIB_dom"/>
</dbReference>
<feature type="region of interest" description="Disordered" evidence="8">
    <location>
        <begin position="504"/>
        <end position="530"/>
    </location>
</feature>
<feature type="compositionally biased region" description="Basic residues" evidence="8">
    <location>
        <begin position="194"/>
        <end position="205"/>
    </location>
</feature>
<dbReference type="PRINTS" id="PR01217">
    <property type="entry name" value="PRICHEXTENSN"/>
</dbReference>
<evidence type="ECO:0000256" key="1">
    <source>
        <dbReference type="ARBA" id="ARBA00004123"/>
    </source>
</evidence>
<feature type="region of interest" description="Disordered" evidence="8">
    <location>
        <begin position="189"/>
        <end position="213"/>
    </location>
</feature>
<dbReference type="InterPro" id="IPR033927">
    <property type="entry name" value="WASPfam_EVH1"/>
</dbReference>
<dbReference type="FunFam" id="3.90.810.10:FF:000003">
    <property type="entry name" value="Neural Wiskott-Aldrich syndrome protein-like"/>
    <property type="match status" value="1"/>
</dbReference>
<dbReference type="FunFam" id="2.30.29.30:FF:000130">
    <property type="entry name" value="neural Wiskott-Aldrich syndrome protein"/>
    <property type="match status" value="1"/>
</dbReference>
<dbReference type="PROSITE" id="PS50108">
    <property type="entry name" value="CRIB"/>
    <property type="match status" value="1"/>
</dbReference>
<dbReference type="AlphaFoldDB" id="A0A9Q0DCW7"/>
<feature type="domain" description="WH1" evidence="10">
    <location>
        <begin position="29"/>
        <end position="138"/>
    </location>
</feature>
<evidence type="ECO:0000256" key="4">
    <source>
        <dbReference type="ARBA" id="ARBA00022553"/>
    </source>
</evidence>
<feature type="compositionally biased region" description="Low complexity" evidence="8">
    <location>
        <begin position="312"/>
        <end position="327"/>
    </location>
</feature>
<dbReference type="SUPFAM" id="SSF47912">
    <property type="entry name" value="Wiscott-Aldrich syndrome protein, WASP, C-terminal domain"/>
    <property type="match status" value="2"/>
</dbReference>
<dbReference type="PANTHER" id="PTHR11202:SF36">
    <property type="entry name" value="ACTIN NUCLEATION-PROMOTING FACTOR WASL"/>
    <property type="match status" value="1"/>
</dbReference>
<dbReference type="InterPro" id="IPR000697">
    <property type="entry name" value="WH1/EVH1_dom"/>
</dbReference>
<keyword evidence="4" id="KW-0597">Phosphoprotein</keyword>
<dbReference type="InterPro" id="IPR036936">
    <property type="entry name" value="CRIB_dom_sf"/>
</dbReference>
<dbReference type="Gene3D" id="3.90.810.10">
    <property type="entry name" value="CRIB domain"/>
    <property type="match status" value="2"/>
</dbReference>
<dbReference type="OrthoDB" id="8963340at2759"/>
<evidence type="ECO:0000259" key="10">
    <source>
        <dbReference type="PROSITE" id="PS50229"/>
    </source>
</evidence>
<dbReference type="PANTHER" id="PTHR11202">
    <property type="entry name" value="SPROUTY-RELATED, EVH1 DOMAIN-CONTAINING PROTEIN FAMILY MEMBER"/>
    <property type="match status" value="1"/>
</dbReference>
<evidence type="ECO:0000256" key="5">
    <source>
        <dbReference type="ARBA" id="ARBA00022737"/>
    </source>
</evidence>
<feature type="compositionally biased region" description="Basic and acidic residues" evidence="8">
    <location>
        <begin position="136"/>
        <end position="155"/>
    </location>
</feature>
<accession>A0A9Q0DCW7</accession>
<dbReference type="GO" id="GO:0007015">
    <property type="term" value="P:actin filament organization"/>
    <property type="evidence" value="ECO:0007669"/>
    <property type="project" value="InterPro"/>
</dbReference>
<dbReference type="InterPro" id="IPR003124">
    <property type="entry name" value="WH2_dom"/>
</dbReference>
<evidence type="ECO:0000259" key="11">
    <source>
        <dbReference type="PROSITE" id="PS51082"/>
    </source>
</evidence>
<feature type="region of interest" description="Disordered" evidence="8">
    <location>
        <begin position="136"/>
        <end position="165"/>
    </location>
</feature>
<reference evidence="12" key="1">
    <citation type="submission" date="2022-07" db="EMBL/GenBank/DDBJ databases">
        <title>Chromosome-level genome of Muraenolepis orangiensis.</title>
        <authorList>
            <person name="Kim J."/>
        </authorList>
    </citation>
    <scope>NUCLEOTIDE SEQUENCE</scope>
    <source>
        <strain evidence="12">KU_S4_2022</strain>
        <tissue evidence="12">Muscle</tissue>
    </source>
</reference>
<proteinExistence type="predicted"/>
<dbReference type="SMART" id="SM00285">
    <property type="entry name" value="PBD"/>
    <property type="match status" value="1"/>
</dbReference>
<dbReference type="Gene3D" id="2.30.29.30">
    <property type="entry name" value="Pleckstrin-homology domain (PH domain)/Phosphotyrosine-binding domain (PTB)"/>
    <property type="match status" value="1"/>
</dbReference>
<dbReference type="CDD" id="cd01205">
    <property type="entry name" value="EVH1_WASP-like"/>
    <property type="match status" value="1"/>
</dbReference>
<evidence type="ECO:0000259" key="9">
    <source>
        <dbReference type="PROSITE" id="PS50108"/>
    </source>
</evidence>
<evidence type="ECO:0000256" key="6">
    <source>
        <dbReference type="ARBA" id="ARBA00023212"/>
    </source>
</evidence>
<keyword evidence="5" id="KW-0677">Repeat</keyword>
<evidence type="ECO:0000256" key="8">
    <source>
        <dbReference type="SAM" id="MobiDB-lite"/>
    </source>
</evidence>
<feature type="compositionally biased region" description="Acidic residues" evidence="8">
    <location>
        <begin position="447"/>
        <end position="457"/>
    </location>
</feature>
<evidence type="ECO:0000313" key="13">
    <source>
        <dbReference type="Proteomes" id="UP001148018"/>
    </source>
</evidence>
<comment type="subcellular location">
    <subcellularLocation>
        <location evidence="2">Cytoplasm</location>
        <location evidence="2">Cytoskeleton</location>
    </subcellularLocation>
    <subcellularLocation>
        <location evidence="1">Nucleus</location>
    </subcellularLocation>
</comment>
<feature type="domain" description="WH2" evidence="11">
    <location>
        <begin position="460"/>
        <end position="477"/>
    </location>
</feature>
<feature type="domain" description="CRIB" evidence="9">
    <location>
        <begin position="211"/>
        <end position="224"/>
    </location>
</feature>
<name>A0A9Q0DCW7_9TELE</name>
<dbReference type="GO" id="GO:0005634">
    <property type="term" value="C:nucleus"/>
    <property type="evidence" value="ECO:0007669"/>
    <property type="project" value="UniProtKB-SubCell"/>
</dbReference>
<dbReference type="InterPro" id="IPR011993">
    <property type="entry name" value="PH-like_dom_sf"/>
</dbReference>
<protein>
    <recommendedName>
        <fullName evidence="14">Wiskott-Aldrich syndrome protein</fullName>
    </recommendedName>
</protein>
<keyword evidence="3" id="KW-0963">Cytoplasm</keyword>
<dbReference type="SMART" id="SM00461">
    <property type="entry name" value="WH1"/>
    <property type="match status" value="1"/>
</dbReference>
<feature type="compositionally biased region" description="Acidic residues" evidence="8">
    <location>
        <begin position="512"/>
        <end position="530"/>
    </location>
</feature>
<dbReference type="GO" id="GO:0005856">
    <property type="term" value="C:cytoskeleton"/>
    <property type="evidence" value="ECO:0007669"/>
    <property type="project" value="UniProtKB-SubCell"/>
</dbReference>
<dbReference type="PROSITE" id="PS51082">
    <property type="entry name" value="WH2"/>
    <property type="match status" value="1"/>
</dbReference>
<feature type="compositionally biased region" description="Pro residues" evidence="8">
    <location>
        <begin position="369"/>
        <end position="434"/>
    </location>
</feature>
<gene>
    <name evidence="12" type="ORF">NHX12_012525</name>
</gene>
<feature type="region of interest" description="Disordered" evidence="8">
    <location>
        <begin position="273"/>
        <end position="463"/>
    </location>
</feature>
<dbReference type="GO" id="GO:0003779">
    <property type="term" value="F:actin binding"/>
    <property type="evidence" value="ECO:0007669"/>
    <property type="project" value="InterPro"/>
</dbReference>
<evidence type="ECO:0000256" key="7">
    <source>
        <dbReference type="ARBA" id="ARBA00023242"/>
    </source>
</evidence>